<accession>A0A507CJA1</accession>
<dbReference type="EMBL" id="QEAN01000338">
    <property type="protein sequence ID" value="TPX39812.1"/>
    <property type="molecule type" value="Genomic_DNA"/>
</dbReference>
<dbReference type="Proteomes" id="UP000317494">
    <property type="component" value="Unassembled WGS sequence"/>
</dbReference>
<keyword evidence="4" id="KW-1185">Reference proteome</keyword>
<protein>
    <submittedName>
        <fullName evidence="3">Uncharacterized protein</fullName>
    </submittedName>
</protein>
<dbReference type="AlphaFoldDB" id="A0A507CJA1"/>
<comment type="caution">
    <text evidence="3">The sequence shown here is derived from an EMBL/GenBank/DDBJ whole genome shotgun (WGS) entry which is preliminary data.</text>
</comment>
<feature type="compositionally biased region" description="Basic and acidic residues" evidence="1">
    <location>
        <begin position="464"/>
        <end position="481"/>
    </location>
</feature>
<evidence type="ECO:0000313" key="3">
    <source>
        <dbReference type="EMBL" id="TPX39812.1"/>
    </source>
</evidence>
<evidence type="ECO:0000256" key="2">
    <source>
        <dbReference type="SAM" id="SignalP"/>
    </source>
</evidence>
<feature type="compositionally biased region" description="Basic residues" evidence="1">
    <location>
        <begin position="415"/>
        <end position="426"/>
    </location>
</feature>
<feature type="compositionally biased region" description="Polar residues" evidence="1">
    <location>
        <begin position="552"/>
        <end position="563"/>
    </location>
</feature>
<feature type="compositionally biased region" description="Polar residues" evidence="1">
    <location>
        <begin position="391"/>
        <end position="401"/>
    </location>
</feature>
<evidence type="ECO:0000313" key="4">
    <source>
        <dbReference type="Proteomes" id="UP000317494"/>
    </source>
</evidence>
<name>A0A507CJA1_9FUNG</name>
<feature type="chain" id="PRO_5021264827" evidence="2">
    <location>
        <begin position="19"/>
        <end position="576"/>
    </location>
</feature>
<feature type="region of interest" description="Disordered" evidence="1">
    <location>
        <begin position="391"/>
        <end position="563"/>
    </location>
</feature>
<gene>
    <name evidence="3" type="ORF">SeMB42_g06243</name>
</gene>
<evidence type="ECO:0000256" key="1">
    <source>
        <dbReference type="SAM" id="MobiDB-lite"/>
    </source>
</evidence>
<feature type="signal peptide" evidence="2">
    <location>
        <begin position="1"/>
        <end position="18"/>
    </location>
</feature>
<sequence length="576" mass="63825">MKRLMRTIYILITTVVFASVIDDCLELKDFAPVSATCKWLSRVFVCGAPTGSRRPSKHIPVPISQDSQSSDTVGIQHGWGCKFLPKQSVLAKSGCSEETVQNRPHRKNGIGRMHCLKATASDESVSAEHASDPKVFQGGDSTMSVFDKWSCGCCDEEVEEVEVPPSNDPKLRNTIFDDLYNDMSWCYPEMDSSKMSLEQLTYGRDYKYSPDVKTDDVRARFENLLADDVSGSHDSNAANRAEICQNRQTECLTGAARRGPRSEPLHSVKNDPGSSRGMRGLELICLQLLVAASSMEKPFPMPKSRLLFTKRAPRSKSMPSESWIEEQLAALEEPEFTAPRRSAQEQHEAIQRLTLEAYNDRPTPTRVSLEDIAQINSRFPARNMLANYAASQSSGGRSLPQSPARGAMGYSPTKVSRKLTWSRKTKGSSSFDGQTTWGNYSPIPSPSGRNTVTRSPGRVVSIHPRNDPKFSPHRNIPERRLTFTGPVSLARSPANQLSTVPKSGAPEVPRRLRDHPESSTRRHERLDDLKATGSVPAASSSLNPRSPARAVSDNTRPNLQSIDNQDAPKCWGFFCR</sequence>
<reference evidence="3 4" key="1">
    <citation type="journal article" date="2019" name="Sci. Rep.">
        <title>Comparative genomics of chytrid fungi reveal insights into the obligate biotrophic and pathogenic lifestyle of Synchytrium endobioticum.</title>
        <authorList>
            <person name="van de Vossenberg B.T.L.H."/>
            <person name="Warris S."/>
            <person name="Nguyen H.D.T."/>
            <person name="van Gent-Pelzer M.P.E."/>
            <person name="Joly D.L."/>
            <person name="van de Geest H.C."/>
            <person name="Bonants P.J.M."/>
            <person name="Smith D.S."/>
            <person name="Levesque C.A."/>
            <person name="van der Lee T.A.J."/>
        </authorList>
    </citation>
    <scope>NUCLEOTIDE SEQUENCE [LARGE SCALE GENOMIC DNA]</scope>
    <source>
        <strain evidence="3 4">MB42</strain>
    </source>
</reference>
<organism evidence="3 4">
    <name type="scientific">Synchytrium endobioticum</name>
    <dbReference type="NCBI Taxonomy" id="286115"/>
    <lineage>
        <taxon>Eukaryota</taxon>
        <taxon>Fungi</taxon>
        <taxon>Fungi incertae sedis</taxon>
        <taxon>Chytridiomycota</taxon>
        <taxon>Chytridiomycota incertae sedis</taxon>
        <taxon>Chytridiomycetes</taxon>
        <taxon>Synchytriales</taxon>
        <taxon>Synchytriaceae</taxon>
        <taxon>Synchytrium</taxon>
    </lineage>
</organism>
<keyword evidence="2" id="KW-0732">Signal</keyword>
<feature type="compositionally biased region" description="Polar residues" evidence="1">
    <location>
        <begin position="427"/>
        <end position="439"/>
    </location>
</feature>
<dbReference type="VEuPathDB" id="FungiDB:SeMB42_g06243"/>
<feature type="compositionally biased region" description="Basic and acidic residues" evidence="1">
    <location>
        <begin position="508"/>
        <end position="530"/>
    </location>
</feature>
<proteinExistence type="predicted"/>